<keyword evidence="1" id="KW-0472">Membrane</keyword>
<organism evidence="2 3">
    <name type="scientific">Xanthomonas graminis pv. phlei</name>
    <dbReference type="NCBI Taxonomy" id="487906"/>
    <lineage>
        <taxon>Bacteria</taxon>
        <taxon>Pseudomonadati</taxon>
        <taxon>Pseudomonadota</taxon>
        <taxon>Gammaproteobacteria</taxon>
        <taxon>Lysobacterales</taxon>
        <taxon>Lysobacteraceae</taxon>
        <taxon>Xanthomonas</taxon>
        <taxon>Xanthomonas translucens group</taxon>
        <taxon>Xanthomonas graminis</taxon>
    </lineage>
</organism>
<evidence type="ECO:0000313" key="3">
    <source>
        <dbReference type="Proteomes" id="UP000045978"/>
    </source>
</evidence>
<protein>
    <submittedName>
        <fullName evidence="2">Putative membrane protein</fullName>
    </submittedName>
</protein>
<reference evidence="2 3" key="1">
    <citation type="submission" date="2015-07" db="EMBL/GenBank/DDBJ databases">
        <authorList>
            <person name="Noorani M."/>
        </authorList>
    </citation>
    <scope>NUCLEOTIDE SEQUENCE [LARGE SCALE GENOMIC DNA]</scope>
    <source>
        <strain evidence="2">LMG730</strain>
    </source>
</reference>
<dbReference type="AlphaFoldDB" id="A0A0K2ZM66"/>
<dbReference type="Proteomes" id="UP000045978">
    <property type="component" value="Unassembled WGS sequence"/>
</dbReference>
<sequence length="78" mass="8533">MIGYYLHLALRSFGRNKILTTLMVLAVALGIGASMTMLTVLHTLYGDPCPAAAPRCSIRNWTRVRATCRVPTASRPTN</sequence>
<evidence type="ECO:0000256" key="1">
    <source>
        <dbReference type="SAM" id="Phobius"/>
    </source>
</evidence>
<proteinExistence type="predicted"/>
<dbReference type="RefSeq" id="WP_237651119.1">
    <property type="nucleotide sequence ID" value="NZ_CP076251.1"/>
</dbReference>
<keyword evidence="1" id="KW-0812">Transmembrane</keyword>
<accession>A0A0K2ZM66</accession>
<feature type="transmembrane region" description="Helical" evidence="1">
    <location>
        <begin position="21"/>
        <end position="45"/>
    </location>
</feature>
<name>A0A0K2ZM66_9XANT</name>
<keyword evidence="1" id="KW-1133">Transmembrane helix</keyword>
<dbReference type="EMBL" id="CXOJ01000013">
    <property type="protein sequence ID" value="CTP84485.1"/>
    <property type="molecule type" value="Genomic_DNA"/>
</dbReference>
<evidence type="ECO:0000313" key="2">
    <source>
        <dbReference type="EMBL" id="CTP84485.1"/>
    </source>
</evidence>
<gene>
    <name evidence="2" type="ORF">XTPLMG730_0800</name>
</gene>